<reference evidence="3 4" key="1">
    <citation type="submission" date="2014-02" db="EMBL/GenBank/DDBJ databases">
        <title>Whole genome sequence of Sphingobium chlorophenolicum NBRC 16172.</title>
        <authorList>
            <person name="Gan H.M."/>
            <person name="Gan H.Y."/>
            <person name="Chew T.H."/>
            <person name="Savka M.A."/>
        </authorList>
    </citation>
    <scope>NUCLEOTIDE SEQUENCE [LARGE SCALE GENOMIC DNA]</scope>
    <source>
        <strain evidence="3 4">NBRC 16172</strain>
    </source>
</reference>
<proteinExistence type="predicted"/>
<gene>
    <name evidence="3" type="ORF">BV95_02259</name>
</gene>
<dbReference type="InterPro" id="IPR006860">
    <property type="entry name" value="FecR"/>
</dbReference>
<dbReference type="eggNOG" id="COG3712">
    <property type="taxonomic scope" value="Bacteria"/>
</dbReference>
<dbReference type="AlphaFoldDB" id="A0A081RDX3"/>
<feature type="domain" description="FecR protein" evidence="2">
    <location>
        <begin position="133"/>
        <end position="223"/>
    </location>
</feature>
<dbReference type="RefSeq" id="WP_162179742.1">
    <property type="nucleotide sequence ID" value="NZ_JFHR01000023.1"/>
</dbReference>
<dbReference type="PANTHER" id="PTHR30273">
    <property type="entry name" value="PERIPLASMIC SIGNAL SENSOR AND SIGMA FACTOR ACTIVATOR FECR-RELATED"/>
    <property type="match status" value="1"/>
</dbReference>
<evidence type="ECO:0000313" key="4">
    <source>
        <dbReference type="Proteomes" id="UP000028411"/>
    </source>
</evidence>
<dbReference type="PIRSF" id="PIRSF018266">
    <property type="entry name" value="FecR"/>
    <property type="match status" value="1"/>
</dbReference>
<feature type="compositionally biased region" description="Polar residues" evidence="1">
    <location>
        <begin position="123"/>
        <end position="133"/>
    </location>
</feature>
<evidence type="ECO:0000259" key="2">
    <source>
        <dbReference type="Pfam" id="PF04773"/>
    </source>
</evidence>
<dbReference type="GO" id="GO:0016989">
    <property type="term" value="F:sigma factor antagonist activity"/>
    <property type="evidence" value="ECO:0007669"/>
    <property type="project" value="TreeGrafter"/>
</dbReference>
<dbReference type="PATRIC" id="fig|46429.4.peg.2233"/>
<comment type="caution">
    <text evidence="3">The sequence shown here is derived from an EMBL/GenBank/DDBJ whole genome shotgun (WGS) entry which is preliminary data.</text>
</comment>
<dbReference type="OrthoDB" id="9798846at2"/>
<evidence type="ECO:0000256" key="1">
    <source>
        <dbReference type="SAM" id="MobiDB-lite"/>
    </source>
</evidence>
<dbReference type="Proteomes" id="UP000028411">
    <property type="component" value="Unassembled WGS sequence"/>
</dbReference>
<evidence type="ECO:0000313" key="3">
    <source>
        <dbReference type="EMBL" id="KEQ53396.1"/>
    </source>
</evidence>
<dbReference type="Gene3D" id="2.60.120.1440">
    <property type="match status" value="1"/>
</dbReference>
<organism evidence="3 4">
    <name type="scientific">Sphingobium chlorophenolicum</name>
    <dbReference type="NCBI Taxonomy" id="46429"/>
    <lineage>
        <taxon>Bacteria</taxon>
        <taxon>Pseudomonadati</taxon>
        <taxon>Pseudomonadota</taxon>
        <taxon>Alphaproteobacteria</taxon>
        <taxon>Sphingomonadales</taxon>
        <taxon>Sphingomonadaceae</taxon>
        <taxon>Sphingobium</taxon>
    </lineage>
</organism>
<dbReference type="PANTHER" id="PTHR30273:SF2">
    <property type="entry name" value="PROTEIN FECR"/>
    <property type="match status" value="1"/>
</dbReference>
<accession>A0A081RDX3</accession>
<dbReference type="Pfam" id="PF04773">
    <property type="entry name" value="FecR"/>
    <property type="match status" value="1"/>
</dbReference>
<protein>
    <submittedName>
        <fullName evidence="3">Fe2+-dicitrate sensor, membrane component</fullName>
    </submittedName>
</protein>
<dbReference type="EMBL" id="JFHR01000023">
    <property type="protein sequence ID" value="KEQ53396.1"/>
    <property type="molecule type" value="Genomic_DNA"/>
</dbReference>
<sequence>MSPSEGAAHWLVIHDSRPLNPGEEAEFAAWIADSGNAEAWRSANNAMAVFDFDSGHDANLRALRQAALEAQPVPKVRPAFVLGALAASVLALIAVGTAMHQVATEGGRKGAETRIAASAPDSGAQSTPGSLEYSTRAGERRTIRLADGTSVTLNTRSRLIVAFTEKRRVVRLASGQALFEVAHDRNRPFAVIAADRQITALGTVFEVRVDPGRVNVVLFQGRVVVDRVPDAAAGSAAVPLAPTILQPGQGFSAELGTPQKVGAVDVERQLLWRDGFVEFDDEPLGRAVAEINRYSSHPITLNDDGVAALHVSGVYRTGAPGQFIDAIQGILPVEAHPTTDGNVELSLGKHP</sequence>
<dbReference type="InterPro" id="IPR012373">
    <property type="entry name" value="Ferrdict_sens_TM"/>
</dbReference>
<name>A0A081RDX3_SPHCR</name>
<feature type="region of interest" description="Disordered" evidence="1">
    <location>
        <begin position="110"/>
        <end position="133"/>
    </location>
</feature>